<evidence type="ECO:0000256" key="1">
    <source>
        <dbReference type="ARBA" id="ARBA00005495"/>
    </source>
</evidence>
<organism evidence="6 7">
    <name type="scientific">Pseudomonas straminea</name>
    <dbReference type="NCBI Taxonomy" id="47882"/>
    <lineage>
        <taxon>Bacteria</taxon>
        <taxon>Pseudomonadati</taxon>
        <taxon>Pseudomonadota</taxon>
        <taxon>Gammaproteobacteria</taxon>
        <taxon>Pseudomonadales</taxon>
        <taxon>Pseudomonadaceae</taxon>
        <taxon>Phytopseudomonas</taxon>
    </lineage>
</organism>
<dbReference type="EMBL" id="FOMO01000001">
    <property type="protein sequence ID" value="SFD34588.1"/>
    <property type="molecule type" value="Genomic_DNA"/>
</dbReference>
<gene>
    <name evidence="6" type="ORF">SAMN05216372_101275</name>
</gene>
<dbReference type="PROSITE" id="PS51891">
    <property type="entry name" value="CENP_V_GFA"/>
    <property type="match status" value="1"/>
</dbReference>
<dbReference type="RefSeq" id="WP_093500240.1">
    <property type="nucleotide sequence ID" value="NZ_BSSG01000001.1"/>
</dbReference>
<dbReference type="Pfam" id="PF04828">
    <property type="entry name" value="GFA"/>
    <property type="match status" value="1"/>
</dbReference>
<evidence type="ECO:0000313" key="6">
    <source>
        <dbReference type="EMBL" id="SFD34588.1"/>
    </source>
</evidence>
<evidence type="ECO:0000256" key="4">
    <source>
        <dbReference type="ARBA" id="ARBA00023239"/>
    </source>
</evidence>
<proteinExistence type="inferred from homology"/>
<evidence type="ECO:0000256" key="3">
    <source>
        <dbReference type="ARBA" id="ARBA00022833"/>
    </source>
</evidence>
<dbReference type="Proteomes" id="UP000243950">
    <property type="component" value="Unassembled WGS sequence"/>
</dbReference>
<dbReference type="GO" id="GO:0046872">
    <property type="term" value="F:metal ion binding"/>
    <property type="evidence" value="ECO:0007669"/>
    <property type="project" value="UniProtKB-KW"/>
</dbReference>
<sequence length="137" mass="15054">MKVHGSCHCDAIAFVAETDPQLTSVCHCHDCQKLTGTAFRVSTPALPGTFSLLRGRPKVYVKVAQSGSRRAQAFCGDCGSQLFTYDADNPTAYGLRVGVLAESQQLQPTWQKWCEAALPWVQDLSALDRAPRNDRVR</sequence>
<dbReference type="PANTHER" id="PTHR33337">
    <property type="entry name" value="GFA DOMAIN-CONTAINING PROTEIN"/>
    <property type="match status" value="1"/>
</dbReference>
<accession>A0A1I1RQN9</accession>
<comment type="similarity">
    <text evidence="1">Belongs to the Gfa family.</text>
</comment>
<dbReference type="InterPro" id="IPR006913">
    <property type="entry name" value="CENP-V/GFA"/>
</dbReference>
<dbReference type="PANTHER" id="PTHR33337:SF40">
    <property type="entry name" value="CENP-V_GFA DOMAIN-CONTAINING PROTEIN-RELATED"/>
    <property type="match status" value="1"/>
</dbReference>
<keyword evidence="2" id="KW-0479">Metal-binding</keyword>
<evidence type="ECO:0000256" key="2">
    <source>
        <dbReference type="ARBA" id="ARBA00022723"/>
    </source>
</evidence>
<protein>
    <submittedName>
        <fullName evidence="6">Uncharacterized conserved protein</fullName>
    </submittedName>
</protein>
<keyword evidence="4" id="KW-0456">Lyase</keyword>
<keyword evidence="3" id="KW-0862">Zinc</keyword>
<dbReference type="AlphaFoldDB" id="A0A1I1RQN9"/>
<feature type="domain" description="CENP-V/GFA" evidence="5">
    <location>
        <begin position="3"/>
        <end position="111"/>
    </location>
</feature>
<keyword evidence="7" id="KW-1185">Reference proteome</keyword>
<dbReference type="InterPro" id="IPR011057">
    <property type="entry name" value="Mss4-like_sf"/>
</dbReference>
<evidence type="ECO:0000259" key="5">
    <source>
        <dbReference type="PROSITE" id="PS51891"/>
    </source>
</evidence>
<dbReference type="SUPFAM" id="SSF51316">
    <property type="entry name" value="Mss4-like"/>
    <property type="match status" value="1"/>
</dbReference>
<name>A0A1I1RQN9_PSEOC</name>
<evidence type="ECO:0000313" key="7">
    <source>
        <dbReference type="Proteomes" id="UP000243950"/>
    </source>
</evidence>
<dbReference type="Gene3D" id="3.90.1590.10">
    <property type="entry name" value="glutathione-dependent formaldehyde- activating enzyme (gfa)"/>
    <property type="match status" value="1"/>
</dbReference>
<dbReference type="GO" id="GO:0016846">
    <property type="term" value="F:carbon-sulfur lyase activity"/>
    <property type="evidence" value="ECO:0007669"/>
    <property type="project" value="InterPro"/>
</dbReference>
<reference evidence="7" key="1">
    <citation type="submission" date="2016-10" db="EMBL/GenBank/DDBJ databases">
        <authorList>
            <person name="Varghese N."/>
            <person name="Submissions S."/>
        </authorList>
    </citation>
    <scope>NUCLEOTIDE SEQUENCE [LARGE SCALE GENOMIC DNA]</scope>
    <source>
        <strain evidence="7">JCM 2783</strain>
    </source>
</reference>